<keyword evidence="2" id="KW-1185">Reference proteome</keyword>
<dbReference type="Pfam" id="PF20086">
    <property type="entry name" value="DUF6478"/>
    <property type="match status" value="1"/>
</dbReference>
<dbReference type="Proteomes" id="UP000244523">
    <property type="component" value="Unassembled WGS sequence"/>
</dbReference>
<evidence type="ECO:0000313" key="1">
    <source>
        <dbReference type="EMBL" id="PUB15562.1"/>
    </source>
</evidence>
<proteinExistence type="predicted"/>
<gene>
    <name evidence="1" type="ORF">C8N45_104182</name>
</gene>
<protein>
    <submittedName>
        <fullName evidence="1">Uncharacterized protein</fullName>
    </submittedName>
</protein>
<dbReference type="InterPro" id="IPR045514">
    <property type="entry name" value="DUF6478"/>
</dbReference>
<evidence type="ECO:0000313" key="2">
    <source>
        <dbReference type="Proteomes" id="UP000244523"/>
    </source>
</evidence>
<name>A0A2T6KIL2_9RHOB</name>
<accession>A0A2T6KIL2</accession>
<reference evidence="1 2" key="1">
    <citation type="submission" date="2018-04" db="EMBL/GenBank/DDBJ databases">
        <title>Genomic Encyclopedia of Archaeal and Bacterial Type Strains, Phase II (KMG-II): from individual species to whole genera.</title>
        <authorList>
            <person name="Goeker M."/>
        </authorList>
    </citation>
    <scope>NUCLEOTIDE SEQUENCE [LARGE SCALE GENOMIC DNA]</scope>
    <source>
        <strain evidence="1 2">DSM 29955</strain>
    </source>
</reference>
<organism evidence="1 2">
    <name type="scientific">Yoonia sediminilitoris</name>
    <dbReference type="NCBI Taxonomy" id="1286148"/>
    <lineage>
        <taxon>Bacteria</taxon>
        <taxon>Pseudomonadati</taxon>
        <taxon>Pseudomonadota</taxon>
        <taxon>Alphaproteobacteria</taxon>
        <taxon>Rhodobacterales</taxon>
        <taxon>Paracoccaceae</taxon>
        <taxon>Yoonia</taxon>
    </lineage>
</organism>
<dbReference type="RefSeq" id="WP_309498827.1">
    <property type="nucleotide sequence ID" value="NZ_QBUD01000004.1"/>
</dbReference>
<sequence length="256" mass="29150">MVKPHNIISKLRHRLMLTGWTQAAREAETAELATLRAQRQMARQLCVPLQELSHIADGRLGLPRIGSSTFARPAGTDWSWRPRLWRGALPHRGIAPAGSKARLGTELRVFHDCPLSEISLQQVRNSRDHDLAPFGVAMEIFGFQGSFLSLVIDLPDKVCEAFRKQYLIQLAATVEREHPMKIYARLNVKHGPNVQEYLLTVPDDETEATLAFDLAYGELNVKRVEKMWLDLIFENPGMNKVTLRDLNFCRYPRAEI</sequence>
<dbReference type="AlphaFoldDB" id="A0A2T6KIL2"/>
<dbReference type="EMBL" id="QBUD01000004">
    <property type="protein sequence ID" value="PUB15562.1"/>
    <property type="molecule type" value="Genomic_DNA"/>
</dbReference>
<comment type="caution">
    <text evidence="1">The sequence shown here is derived from an EMBL/GenBank/DDBJ whole genome shotgun (WGS) entry which is preliminary data.</text>
</comment>